<dbReference type="PANTHER" id="PTHR43133">
    <property type="entry name" value="RNA POLYMERASE ECF-TYPE SIGMA FACTO"/>
    <property type="match status" value="1"/>
</dbReference>
<evidence type="ECO:0000259" key="5">
    <source>
        <dbReference type="Pfam" id="PF04542"/>
    </source>
</evidence>
<dbReference type="Proteomes" id="UP000706031">
    <property type="component" value="Unassembled WGS sequence"/>
</dbReference>
<feature type="domain" description="RNA polymerase sigma-70 region 2" evidence="5">
    <location>
        <begin position="50"/>
        <end position="115"/>
    </location>
</feature>
<organism evidence="7 8">
    <name type="scientific">Paenibacillus cucumis</name>
    <name type="common">ex Kampfer et al. 2016</name>
    <dbReference type="NCBI Taxonomy" id="1776858"/>
    <lineage>
        <taxon>Bacteria</taxon>
        <taxon>Bacillati</taxon>
        <taxon>Bacillota</taxon>
        <taxon>Bacilli</taxon>
        <taxon>Bacillales</taxon>
        <taxon>Paenibacillaceae</taxon>
        <taxon>Paenibacillus</taxon>
    </lineage>
</organism>
<keyword evidence="8" id="KW-1185">Reference proteome</keyword>
<dbReference type="InterPro" id="IPR013325">
    <property type="entry name" value="RNA_pol_sigma_r2"/>
</dbReference>
<evidence type="ECO:0000259" key="6">
    <source>
        <dbReference type="Pfam" id="PF08281"/>
    </source>
</evidence>
<dbReference type="Gene3D" id="1.10.1740.10">
    <property type="match status" value="1"/>
</dbReference>
<dbReference type="CDD" id="cd06171">
    <property type="entry name" value="Sigma70_r4"/>
    <property type="match status" value="1"/>
</dbReference>
<evidence type="ECO:0000313" key="8">
    <source>
        <dbReference type="Proteomes" id="UP000706031"/>
    </source>
</evidence>
<dbReference type="InterPro" id="IPR014284">
    <property type="entry name" value="RNA_pol_sigma-70_dom"/>
</dbReference>
<dbReference type="InterPro" id="IPR036388">
    <property type="entry name" value="WH-like_DNA-bd_sf"/>
</dbReference>
<evidence type="ECO:0000256" key="1">
    <source>
        <dbReference type="ARBA" id="ARBA00010641"/>
    </source>
</evidence>
<feature type="domain" description="RNA polymerase sigma factor 70 region 4 type 2" evidence="6">
    <location>
        <begin position="138"/>
        <end position="188"/>
    </location>
</feature>
<dbReference type="InterPro" id="IPR039425">
    <property type="entry name" value="RNA_pol_sigma-70-like"/>
</dbReference>
<sequence>MHNIFFKKTRTVWQLSLSNTKQHQQRRSLVTPTELTRAAQKGDAAAFAALMEMHQSRLYRIAYAYLHNEGDALEAIQEATYRAYRKLKKLKEPTYFSTWLIRILLNYCADERKRKIRFSSVTEIRESGRWDRPEDPDLAAAVAALEPEYKQIIILSYFEGFSLTEVADILEIPAGTVKSRLHRALGKLRDQLEPKGELLS</sequence>
<dbReference type="Gene3D" id="1.10.10.10">
    <property type="entry name" value="Winged helix-like DNA-binding domain superfamily/Winged helix DNA-binding domain"/>
    <property type="match status" value="1"/>
</dbReference>
<gene>
    <name evidence="7" type="ORF">H7T88_04390</name>
</gene>
<dbReference type="PANTHER" id="PTHR43133:SF51">
    <property type="entry name" value="RNA POLYMERASE SIGMA FACTOR"/>
    <property type="match status" value="1"/>
</dbReference>
<accession>A0ABS7KEA0</accession>
<dbReference type="SUPFAM" id="SSF88659">
    <property type="entry name" value="Sigma3 and sigma4 domains of RNA polymerase sigma factors"/>
    <property type="match status" value="1"/>
</dbReference>
<proteinExistence type="inferred from homology"/>
<name>A0ABS7KEA0_9BACL</name>
<dbReference type="SUPFAM" id="SSF88946">
    <property type="entry name" value="Sigma2 domain of RNA polymerase sigma factors"/>
    <property type="match status" value="1"/>
</dbReference>
<dbReference type="Pfam" id="PF04542">
    <property type="entry name" value="Sigma70_r2"/>
    <property type="match status" value="1"/>
</dbReference>
<dbReference type="InterPro" id="IPR013324">
    <property type="entry name" value="RNA_pol_sigma_r3/r4-like"/>
</dbReference>
<dbReference type="EMBL" id="JACLIC010000007">
    <property type="protein sequence ID" value="MBY0202472.1"/>
    <property type="molecule type" value="Genomic_DNA"/>
</dbReference>
<comment type="similarity">
    <text evidence="1">Belongs to the sigma-70 factor family. ECF subfamily.</text>
</comment>
<keyword evidence="2" id="KW-0805">Transcription regulation</keyword>
<reference evidence="7 8" key="1">
    <citation type="submission" date="2020-08" db="EMBL/GenBank/DDBJ databases">
        <title>Fungal Genomes of the International Space Station.</title>
        <authorList>
            <person name="Seuylemezian A."/>
            <person name="Singh N.K."/>
            <person name="Wood J."/>
            <person name="Venkateswaran K."/>
        </authorList>
    </citation>
    <scope>NUCLEOTIDE SEQUENCE [LARGE SCALE GENOMIC DNA]</scope>
    <source>
        <strain evidence="7 8">S/N-304-OC-R4</strain>
    </source>
</reference>
<protein>
    <submittedName>
        <fullName evidence="7">Sigma-70 family RNA polymerase sigma factor</fullName>
    </submittedName>
</protein>
<comment type="caution">
    <text evidence="7">The sequence shown here is derived from an EMBL/GenBank/DDBJ whole genome shotgun (WGS) entry which is preliminary data.</text>
</comment>
<keyword evidence="4" id="KW-0804">Transcription</keyword>
<dbReference type="Pfam" id="PF08281">
    <property type="entry name" value="Sigma70_r4_2"/>
    <property type="match status" value="1"/>
</dbReference>
<evidence type="ECO:0000256" key="4">
    <source>
        <dbReference type="ARBA" id="ARBA00023163"/>
    </source>
</evidence>
<dbReference type="InterPro" id="IPR007627">
    <property type="entry name" value="RNA_pol_sigma70_r2"/>
</dbReference>
<evidence type="ECO:0000256" key="3">
    <source>
        <dbReference type="ARBA" id="ARBA00023082"/>
    </source>
</evidence>
<evidence type="ECO:0000313" key="7">
    <source>
        <dbReference type="EMBL" id="MBY0202472.1"/>
    </source>
</evidence>
<dbReference type="InterPro" id="IPR013249">
    <property type="entry name" value="RNA_pol_sigma70_r4_t2"/>
</dbReference>
<evidence type="ECO:0000256" key="2">
    <source>
        <dbReference type="ARBA" id="ARBA00023015"/>
    </source>
</evidence>
<dbReference type="NCBIfam" id="TIGR02937">
    <property type="entry name" value="sigma70-ECF"/>
    <property type="match status" value="1"/>
</dbReference>
<keyword evidence="3" id="KW-0731">Sigma factor</keyword>